<dbReference type="CDD" id="cd07185">
    <property type="entry name" value="OmpA_C-like"/>
    <property type="match status" value="1"/>
</dbReference>
<dbReference type="PRINTS" id="PR01021">
    <property type="entry name" value="OMPADOMAIN"/>
</dbReference>
<feature type="coiled-coil region" evidence="7">
    <location>
        <begin position="24"/>
        <end position="55"/>
    </location>
</feature>
<accession>A0ABW4ZA74</accession>
<evidence type="ECO:0000256" key="3">
    <source>
        <dbReference type="ARBA" id="ARBA00010742"/>
    </source>
</evidence>
<evidence type="ECO:0000256" key="4">
    <source>
        <dbReference type="ARBA" id="ARBA00022729"/>
    </source>
</evidence>
<sequence>MKLKATIAFVCIAATAIIFSFLKKEKEQQAADHAKTELEKQNASAQQKANISRTDQNRFKGDITIGLDNYLGYFPLRSPRLRNLMLNEGYKLEFLDDQADYQKRSAALRNGELDFAVFTVDSYILNNAPKFPGQIVMVISESMGADAIVTTKDIKTINDLNEVTVTLNSPSHQLVKACTIDFGLDTLKQNIRPANGSEDALQQLLDGQTKAAVLWEPDISTALNDPRFKTLISTESTSKLIVDILVASDQVVHQHPEKLNSLLTHYFPTLRYYEKNPEILSRAIQQDSKLPAKATQRIIDSISWQSLNQNASLWFGIRSPRTPLAQFKIIETIDLTDDILTKFGDFPSSPLPASGAFSLLSSKTIATLHARQSDGQLITAESDSFKRLSPHEWKSLDPVASLRIDPIGFKRGTRELDSSGQESLKNIKNLLARYPHYRLRIEGHTSTKGDPEINRTLSQERADAIRQHLVRNFNIPATRILAQGIGSDKPLPRSESLSYRAWLSSLPRVEFHLLEEIY</sequence>
<comment type="subcellular location">
    <subcellularLocation>
        <location evidence="1">Membrane</location>
    </subcellularLocation>
    <subcellularLocation>
        <location evidence="2">Periplasm</location>
    </subcellularLocation>
</comment>
<dbReference type="Gene3D" id="3.40.190.10">
    <property type="entry name" value="Periplasmic binding protein-like II"/>
    <property type="match status" value="2"/>
</dbReference>
<dbReference type="InterPro" id="IPR006665">
    <property type="entry name" value="OmpA-like"/>
</dbReference>
<evidence type="ECO:0000256" key="7">
    <source>
        <dbReference type="SAM" id="Coils"/>
    </source>
</evidence>
<dbReference type="Proteomes" id="UP001597389">
    <property type="component" value="Unassembled WGS sequence"/>
</dbReference>
<dbReference type="PROSITE" id="PS51123">
    <property type="entry name" value="OMPA_2"/>
    <property type="match status" value="1"/>
</dbReference>
<feature type="domain" description="OmpA-like" evidence="8">
    <location>
        <begin position="396"/>
        <end position="517"/>
    </location>
</feature>
<dbReference type="InterPro" id="IPR006664">
    <property type="entry name" value="OMP_bac"/>
</dbReference>
<keyword evidence="4" id="KW-0732">Signal</keyword>
<proteinExistence type="inferred from homology"/>
<dbReference type="SUPFAM" id="SSF53850">
    <property type="entry name" value="Periplasmic binding protein-like II"/>
    <property type="match status" value="1"/>
</dbReference>
<reference evidence="10" key="1">
    <citation type="journal article" date="2019" name="Int. J. Syst. Evol. Microbiol.">
        <title>The Global Catalogue of Microorganisms (GCM) 10K type strain sequencing project: providing services to taxonomists for standard genome sequencing and annotation.</title>
        <authorList>
            <consortium name="The Broad Institute Genomics Platform"/>
            <consortium name="The Broad Institute Genome Sequencing Center for Infectious Disease"/>
            <person name="Wu L."/>
            <person name="Ma J."/>
        </authorList>
    </citation>
    <scope>NUCLEOTIDE SEQUENCE [LARGE SCALE GENOMIC DNA]</scope>
    <source>
        <strain evidence="10">CCUG 57942</strain>
    </source>
</reference>
<keyword evidence="7" id="KW-0175">Coiled coil</keyword>
<evidence type="ECO:0000256" key="1">
    <source>
        <dbReference type="ARBA" id="ARBA00004370"/>
    </source>
</evidence>
<dbReference type="InterPro" id="IPR036737">
    <property type="entry name" value="OmpA-like_sf"/>
</dbReference>
<evidence type="ECO:0000259" key="8">
    <source>
        <dbReference type="PROSITE" id="PS51123"/>
    </source>
</evidence>
<dbReference type="PANTHER" id="PTHR30024:SF47">
    <property type="entry name" value="TAURINE-BINDING PERIPLASMIC PROTEIN"/>
    <property type="match status" value="1"/>
</dbReference>
<organism evidence="9 10">
    <name type="scientific">Rubritalea tangerina</name>
    <dbReference type="NCBI Taxonomy" id="430798"/>
    <lineage>
        <taxon>Bacteria</taxon>
        <taxon>Pseudomonadati</taxon>
        <taxon>Verrucomicrobiota</taxon>
        <taxon>Verrucomicrobiia</taxon>
        <taxon>Verrucomicrobiales</taxon>
        <taxon>Rubritaleaceae</taxon>
        <taxon>Rubritalea</taxon>
    </lineage>
</organism>
<protein>
    <submittedName>
        <fullName evidence="9">OmpA family protein</fullName>
    </submittedName>
</protein>
<evidence type="ECO:0000256" key="2">
    <source>
        <dbReference type="ARBA" id="ARBA00004418"/>
    </source>
</evidence>
<comment type="caution">
    <text evidence="9">The sequence shown here is derived from an EMBL/GenBank/DDBJ whole genome shotgun (WGS) entry which is preliminary data.</text>
</comment>
<name>A0ABW4ZA74_9BACT</name>
<dbReference type="RefSeq" id="WP_377087128.1">
    <property type="nucleotide sequence ID" value="NZ_JBHSJL010000014.1"/>
</dbReference>
<evidence type="ECO:0000256" key="5">
    <source>
        <dbReference type="ARBA" id="ARBA00023136"/>
    </source>
</evidence>
<keyword evidence="5 6" id="KW-0472">Membrane</keyword>
<dbReference type="EMBL" id="JBHUJB010000035">
    <property type="protein sequence ID" value="MFD2158891.1"/>
    <property type="molecule type" value="Genomic_DNA"/>
</dbReference>
<comment type="similarity">
    <text evidence="3">Belongs to the bacterial solute-binding protein SsuA/TauA family.</text>
</comment>
<dbReference type="SUPFAM" id="SSF103088">
    <property type="entry name" value="OmpA-like"/>
    <property type="match status" value="1"/>
</dbReference>
<dbReference type="PANTHER" id="PTHR30024">
    <property type="entry name" value="ALIPHATIC SULFONATES-BINDING PROTEIN-RELATED"/>
    <property type="match status" value="1"/>
</dbReference>
<evidence type="ECO:0000313" key="9">
    <source>
        <dbReference type="EMBL" id="MFD2158891.1"/>
    </source>
</evidence>
<dbReference type="Gene3D" id="3.30.1330.60">
    <property type="entry name" value="OmpA-like domain"/>
    <property type="match status" value="1"/>
</dbReference>
<evidence type="ECO:0000313" key="10">
    <source>
        <dbReference type="Proteomes" id="UP001597389"/>
    </source>
</evidence>
<evidence type="ECO:0000256" key="6">
    <source>
        <dbReference type="PROSITE-ProRule" id="PRU00473"/>
    </source>
</evidence>
<keyword evidence="10" id="KW-1185">Reference proteome</keyword>
<dbReference type="Pfam" id="PF00691">
    <property type="entry name" value="OmpA"/>
    <property type="match status" value="1"/>
</dbReference>
<gene>
    <name evidence="9" type="ORF">ACFSW8_08285</name>
</gene>